<dbReference type="RefSeq" id="WP_008708269.1">
    <property type="nucleotide sequence ID" value="NZ_ANOG01001036.1"/>
</dbReference>
<keyword evidence="3" id="KW-1185">Reference proteome</keyword>
<feature type="region of interest" description="Disordered" evidence="1">
    <location>
        <begin position="1"/>
        <end position="29"/>
    </location>
</feature>
<gene>
    <name evidence="2" type="ORF">RMSM_07245</name>
</gene>
<accession>M5RKE1</accession>
<sequence>MTNAPDPENQRTAKADPNRAKPLDRPTPLDRAEYVEQGYLFQLLKERIGEQMPMQELLEQARLELLATTNLPIATEYLLTELKHSGVMAPAMQRMSHYFNAFQTYLIDEAEHETGRFATETALHILEADAKYRAADVTPAGLFLFQFEALCRNRLNYDKGLTAISQDPVYDASWSKWILMTRAQVGLIDFADLLFFASEDYRHRLLEAGQSLEGKGPFLFGEKEGRIAFGNRRKEPLYLFAAMQRHLGYPAVPRHKIVKRDHEIIPQLARRIERLETRIKMFEEEQRGGMDITRFYEKNKAKLNIPKVDD</sequence>
<dbReference type="Proteomes" id="UP000011991">
    <property type="component" value="Unassembled WGS sequence"/>
</dbReference>
<evidence type="ECO:0000313" key="3">
    <source>
        <dbReference type="Proteomes" id="UP000011991"/>
    </source>
</evidence>
<reference evidence="2 3" key="1">
    <citation type="journal article" date="2013" name="Mar. Genomics">
        <title>Expression of sulfatases in Rhodopirellula baltica and the diversity of sulfatases in the genus Rhodopirellula.</title>
        <authorList>
            <person name="Wegner C.E."/>
            <person name="Richter-Heitmann T."/>
            <person name="Klindworth A."/>
            <person name="Klockow C."/>
            <person name="Richter M."/>
            <person name="Achstetter T."/>
            <person name="Glockner F.O."/>
            <person name="Harder J."/>
        </authorList>
    </citation>
    <scope>NUCLEOTIDE SEQUENCE [LARGE SCALE GENOMIC DNA]</scope>
    <source>
        <strain evidence="2 3">SM1</strain>
    </source>
</reference>
<organism evidence="2 3">
    <name type="scientific">Rhodopirellula maiorica SM1</name>
    <dbReference type="NCBI Taxonomy" id="1265738"/>
    <lineage>
        <taxon>Bacteria</taxon>
        <taxon>Pseudomonadati</taxon>
        <taxon>Planctomycetota</taxon>
        <taxon>Planctomycetia</taxon>
        <taxon>Pirellulales</taxon>
        <taxon>Pirellulaceae</taxon>
        <taxon>Novipirellula</taxon>
    </lineage>
</organism>
<comment type="caution">
    <text evidence="2">The sequence shown here is derived from an EMBL/GenBank/DDBJ whole genome shotgun (WGS) entry which is preliminary data.</text>
</comment>
<evidence type="ECO:0000313" key="2">
    <source>
        <dbReference type="EMBL" id="EMI15827.1"/>
    </source>
</evidence>
<dbReference type="AlphaFoldDB" id="M5RKE1"/>
<name>M5RKE1_9BACT</name>
<dbReference type="PATRIC" id="fig|1265738.3.peg.7222"/>
<evidence type="ECO:0000256" key="1">
    <source>
        <dbReference type="SAM" id="MobiDB-lite"/>
    </source>
</evidence>
<dbReference type="EMBL" id="ANOG01001036">
    <property type="protein sequence ID" value="EMI15827.1"/>
    <property type="molecule type" value="Genomic_DNA"/>
</dbReference>
<proteinExistence type="predicted"/>
<feature type="compositionally biased region" description="Basic and acidic residues" evidence="1">
    <location>
        <begin position="8"/>
        <end position="29"/>
    </location>
</feature>
<protein>
    <submittedName>
        <fullName evidence="2">Uncharacterized protein</fullName>
    </submittedName>
</protein>